<evidence type="ECO:0000313" key="3">
    <source>
        <dbReference type="Proteomes" id="UP000249341"/>
    </source>
</evidence>
<feature type="transmembrane region" description="Helical" evidence="1">
    <location>
        <begin position="35"/>
        <end position="55"/>
    </location>
</feature>
<organism evidence="2 3">
    <name type="scientific">Actinoplanes lutulentus</name>
    <dbReference type="NCBI Taxonomy" id="1287878"/>
    <lineage>
        <taxon>Bacteria</taxon>
        <taxon>Bacillati</taxon>
        <taxon>Actinomycetota</taxon>
        <taxon>Actinomycetes</taxon>
        <taxon>Micromonosporales</taxon>
        <taxon>Micromonosporaceae</taxon>
        <taxon>Actinoplanes</taxon>
    </lineage>
</organism>
<accession>A0A327ZNY3</accession>
<dbReference type="OrthoDB" id="370375at2"/>
<name>A0A327ZNY3_9ACTN</name>
<dbReference type="Pfam" id="PF10861">
    <property type="entry name" value="DUF2784"/>
    <property type="match status" value="1"/>
</dbReference>
<dbReference type="AlphaFoldDB" id="A0A327ZNY3"/>
<keyword evidence="1" id="KW-0812">Transmembrane</keyword>
<feature type="transmembrane region" description="Helical" evidence="1">
    <location>
        <begin position="93"/>
        <end position="112"/>
    </location>
</feature>
<feature type="transmembrane region" description="Helical" evidence="1">
    <location>
        <begin position="12"/>
        <end position="29"/>
    </location>
</feature>
<gene>
    <name evidence="2" type="ORF">B0I29_10239</name>
</gene>
<keyword evidence="1" id="KW-0472">Membrane</keyword>
<dbReference type="RefSeq" id="WP_111647403.1">
    <property type="nucleotide sequence ID" value="NZ_JACHWI010000003.1"/>
</dbReference>
<evidence type="ECO:0000313" key="2">
    <source>
        <dbReference type="EMBL" id="RAK42218.1"/>
    </source>
</evidence>
<proteinExistence type="predicted"/>
<dbReference type="EMBL" id="QLMJ01000002">
    <property type="protein sequence ID" value="RAK42218.1"/>
    <property type="molecule type" value="Genomic_DNA"/>
</dbReference>
<sequence>MGWRILADATMVLHFAFVAFVVAGGFLAWRWPRAIWAHLLAASWGLAIAVFRFNCPLTWVEDRARERAGSAGLSGGFIDTYLTGVIYPERFLVPIQVLAAVVVAVSWVGAAHRRRRAAPARR</sequence>
<feature type="transmembrane region" description="Helical" evidence="1">
    <location>
        <begin position="67"/>
        <end position="87"/>
    </location>
</feature>
<protein>
    <submittedName>
        <fullName evidence="2">Uncharacterized protein DUF2784</fullName>
    </submittedName>
</protein>
<evidence type="ECO:0000256" key="1">
    <source>
        <dbReference type="SAM" id="Phobius"/>
    </source>
</evidence>
<reference evidence="2 3" key="1">
    <citation type="submission" date="2018-06" db="EMBL/GenBank/DDBJ databases">
        <title>Genomic Encyclopedia of Type Strains, Phase III (KMG-III): the genomes of soil and plant-associated and newly described type strains.</title>
        <authorList>
            <person name="Whitman W."/>
        </authorList>
    </citation>
    <scope>NUCLEOTIDE SEQUENCE [LARGE SCALE GENOMIC DNA]</scope>
    <source>
        <strain evidence="2 3">CGMCC 4.7090</strain>
    </source>
</reference>
<keyword evidence="1" id="KW-1133">Transmembrane helix</keyword>
<dbReference type="Proteomes" id="UP000249341">
    <property type="component" value="Unassembled WGS sequence"/>
</dbReference>
<dbReference type="InterPro" id="IPR021218">
    <property type="entry name" value="DUF2784"/>
</dbReference>
<comment type="caution">
    <text evidence="2">The sequence shown here is derived from an EMBL/GenBank/DDBJ whole genome shotgun (WGS) entry which is preliminary data.</text>
</comment>
<keyword evidence="3" id="KW-1185">Reference proteome</keyword>